<feature type="signal peptide" evidence="2">
    <location>
        <begin position="1"/>
        <end position="31"/>
    </location>
</feature>
<dbReference type="GO" id="GO:0008768">
    <property type="term" value="F:UDP-sugar diphosphatase activity"/>
    <property type="evidence" value="ECO:0007669"/>
    <property type="project" value="TreeGrafter"/>
</dbReference>
<comment type="similarity">
    <text evidence="2">Belongs to the 5'-nucleotidase family.</text>
</comment>
<dbReference type="EMBL" id="SNYW01000012">
    <property type="protein sequence ID" value="TDQ78914.1"/>
    <property type="molecule type" value="Genomic_DNA"/>
</dbReference>
<organism evidence="5 6">
    <name type="scientific">Dongia mobilis</name>
    <dbReference type="NCBI Taxonomy" id="578943"/>
    <lineage>
        <taxon>Bacteria</taxon>
        <taxon>Pseudomonadati</taxon>
        <taxon>Pseudomonadota</taxon>
        <taxon>Alphaproteobacteria</taxon>
        <taxon>Rhodospirillales</taxon>
        <taxon>Dongiaceae</taxon>
        <taxon>Dongia</taxon>
    </lineage>
</organism>
<keyword evidence="6" id="KW-1185">Reference proteome</keyword>
<proteinExistence type="inferred from homology"/>
<dbReference type="InterPro" id="IPR036907">
    <property type="entry name" value="5'-Nucleotdase_C_sf"/>
</dbReference>
<feature type="domain" description="Calcineurin-like phosphoesterase" evidence="3">
    <location>
        <begin position="47"/>
        <end position="286"/>
    </location>
</feature>
<dbReference type="Gene3D" id="3.90.780.10">
    <property type="entry name" value="5'-Nucleotidase, C-terminal domain"/>
    <property type="match status" value="1"/>
</dbReference>
<dbReference type="InterPro" id="IPR029052">
    <property type="entry name" value="Metallo-depent_PP-like"/>
</dbReference>
<evidence type="ECO:0000259" key="4">
    <source>
        <dbReference type="Pfam" id="PF02872"/>
    </source>
</evidence>
<dbReference type="Pfam" id="PF00149">
    <property type="entry name" value="Metallophos"/>
    <property type="match status" value="1"/>
</dbReference>
<dbReference type="GO" id="GO:0000166">
    <property type="term" value="F:nucleotide binding"/>
    <property type="evidence" value="ECO:0007669"/>
    <property type="project" value="UniProtKB-KW"/>
</dbReference>
<evidence type="ECO:0000256" key="1">
    <source>
        <dbReference type="ARBA" id="ARBA00022729"/>
    </source>
</evidence>
<dbReference type="AlphaFoldDB" id="A0A4R6WJP8"/>
<gene>
    <name evidence="5" type="ORF">A8950_3377</name>
</gene>
<keyword evidence="2" id="KW-0378">Hydrolase</keyword>
<dbReference type="PANTHER" id="PTHR11575">
    <property type="entry name" value="5'-NUCLEOTIDASE-RELATED"/>
    <property type="match status" value="1"/>
</dbReference>
<keyword evidence="1 2" id="KW-0732">Signal</keyword>
<dbReference type="InterPro" id="IPR006179">
    <property type="entry name" value="5_nucleotidase/apyrase"/>
</dbReference>
<evidence type="ECO:0000313" key="5">
    <source>
        <dbReference type="EMBL" id="TDQ78914.1"/>
    </source>
</evidence>
<dbReference type="InterPro" id="IPR004843">
    <property type="entry name" value="Calcineurin-like_PHP"/>
</dbReference>
<evidence type="ECO:0000256" key="2">
    <source>
        <dbReference type="RuleBase" id="RU362119"/>
    </source>
</evidence>
<keyword evidence="2" id="KW-0547">Nucleotide-binding</keyword>
<dbReference type="SUPFAM" id="SSF55816">
    <property type="entry name" value="5'-nucleotidase (syn. UDP-sugar hydrolase), C-terminal domain"/>
    <property type="match status" value="1"/>
</dbReference>
<protein>
    <submittedName>
        <fullName evidence="5">5'-nucleotidase</fullName>
    </submittedName>
</protein>
<dbReference type="GO" id="GO:0009166">
    <property type="term" value="P:nucleotide catabolic process"/>
    <property type="evidence" value="ECO:0007669"/>
    <property type="project" value="InterPro"/>
</dbReference>
<evidence type="ECO:0000259" key="3">
    <source>
        <dbReference type="Pfam" id="PF00149"/>
    </source>
</evidence>
<dbReference type="InterPro" id="IPR008334">
    <property type="entry name" value="5'-Nucleotdase_C"/>
</dbReference>
<accession>A0A4R6WJP8</accession>
<sequence>MNAGPPTHSARRTGRWMPVLFAVMLAACAPAGPDGAAVDADKALVSLRILAFNDFHGNIQASDPSPGRLTLTIDGKEEMVETGGAAYLAAHVARERAGHANSILVSAGDLTGASPLVSALLKDAPTIDVMNEIGLDLNAVGNHEFDYGLAELKQKMGAARFGYLAANVLNPAALSPPFPGWSVRGFDGVKVGFIGAVTAETPSIVAASGIKGLTFQDPLESLNSVARTLRADGVDAIVAILHEGATVPAGIAQDGRPCEGMSGALVDIVQGADPAIDLFISGHTHQAYACRLDGRLVTQTASYGRMLSVIDLTLKGGDVVAASVRNQPVTRDVAPDPDIAALVAEAEAATAPIRAQPVAGLPGQVTRSPDGSGESALGDLIADAQLASGRLLGARIAFMNPGGIRQDLPSDPAKTDVSLGDLFAVQPFGNNLVAMDLTGAEIKTLLEQQWIDQPEDRRPRMLQVSAGFSYCYDAGRTDGNKVLAETITLDGQLLHPADTYRIVVNSFLADGGDRFTVLREGRNRVQGDNDLNALRDHLTKPGVVVPLAPAGRLCRQGM</sequence>
<comment type="caution">
    <text evidence="5">The sequence shown here is derived from an EMBL/GenBank/DDBJ whole genome shotgun (WGS) entry which is preliminary data.</text>
</comment>
<dbReference type="Gene3D" id="3.60.21.10">
    <property type="match status" value="1"/>
</dbReference>
<dbReference type="GO" id="GO:0030288">
    <property type="term" value="C:outer membrane-bounded periplasmic space"/>
    <property type="evidence" value="ECO:0007669"/>
    <property type="project" value="TreeGrafter"/>
</dbReference>
<dbReference type="Proteomes" id="UP000295783">
    <property type="component" value="Unassembled WGS sequence"/>
</dbReference>
<feature type="domain" description="5'-Nucleotidase C-terminal" evidence="4">
    <location>
        <begin position="364"/>
        <end position="519"/>
    </location>
</feature>
<dbReference type="GO" id="GO:0008253">
    <property type="term" value="F:5'-nucleotidase activity"/>
    <property type="evidence" value="ECO:0007669"/>
    <property type="project" value="TreeGrafter"/>
</dbReference>
<dbReference type="PRINTS" id="PR01607">
    <property type="entry name" value="APYRASEFAMLY"/>
</dbReference>
<feature type="chain" id="PRO_5021037942" evidence="2">
    <location>
        <begin position="32"/>
        <end position="558"/>
    </location>
</feature>
<reference evidence="5 6" key="1">
    <citation type="submission" date="2019-03" db="EMBL/GenBank/DDBJ databases">
        <title>Genomic Encyclopedia of Type Strains, Phase III (KMG-III): the genomes of soil and plant-associated and newly described type strains.</title>
        <authorList>
            <person name="Whitman W."/>
        </authorList>
    </citation>
    <scope>NUCLEOTIDE SEQUENCE [LARGE SCALE GENOMIC DNA]</scope>
    <source>
        <strain evidence="5 6">CGMCC 1.7660</strain>
    </source>
</reference>
<dbReference type="PANTHER" id="PTHR11575:SF24">
    <property type="entry name" value="5'-NUCLEOTIDASE"/>
    <property type="match status" value="1"/>
</dbReference>
<dbReference type="SUPFAM" id="SSF56300">
    <property type="entry name" value="Metallo-dependent phosphatases"/>
    <property type="match status" value="1"/>
</dbReference>
<evidence type="ECO:0000313" key="6">
    <source>
        <dbReference type="Proteomes" id="UP000295783"/>
    </source>
</evidence>
<name>A0A4R6WJP8_9PROT</name>
<dbReference type="Pfam" id="PF02872">
    <property type="entry name" value="5_nucleotid_C"/>
    <property type="match status" value="1"/>
</dbReference>